<proteinExistence type="predicted"/>
<feature type="transmembrane region" description="Helical" evidence="1">
    <location>
        <begin position="12"/>
        <end position="32"/>
    </location>
</feature>
<dbReference type="KEGG" id="ahat:ADCFC_21170"/>
<evidence type="ECO:0008006" key="4">
    <source>
        <dbReference type="Google" id="ProtNLM"/>
    </source>
</evidence>
<keyword evidence="1" id="KW-0812">Transmembrane</keyword>
<feature type="transmembrane region" description="Helical" evidence="1">
    <location>
        <begin position="164"/>
        <end position="184"/>
    </location>
</feature>
<sequence>MKAMIVSDFAVLRSAILQLLGICAIIALFMGYAMGTLVGGAAAIAAMPPFMLLFSLAATDEQNGWERFRLTLPLTRRQVVFGRYASLALVAIGTIVFALALSFLLLGVISCMPAGTLPEGLTPAENPPAALVGSVVGAVGVITLGMAVTLPLVFRFGMTRATRFVPVVVVIAIACGIGFFDAGIQPTGVLADLVQWLDTGSNYLFLAAALVAVVALIYVASAFVAAKLYEKREF</sequence>
<name>A0A6F8SMI8_9ACTN</name>
<dbReference type="PANTHER" id="PTHR41309:SF2">
    <property type="entry name" value="MEMBRANE PROTEIN"/>
    <property type="match status" value="1"/>
</dbReference>
<reference evidence="3" key="2">
    <citation type="submission" date="2020-03" db="EMBL/GenBank/DDBJ databases">
        <title>Complete Genome Sequence of Adlercreutzia sp. strain 8CFCBH1 Producing Equol, Isolated from Healthy Japanese Feces.</title>
        <authorList>
            <person name="Ogata Y."/>
            <person name="Sakamoto M."/>
            <person name="Ohkuma M."/>
            <person name="Hattori M."/>
            <person name="Suda W."/>
        </authorList>
    </citation>
    <scope>NUCLEOTIDE SEQUENCE [LARGE SCALE GENOMIC DNA]</scope>
    <source>
        <strain evidence="3">8CFCBH1</strain>
    </source>
</reference>
<evidence type="ECO:0000313" key="3">
    <source>
        <dbReference type="Proteomes" id="UP000501727"/>
    </source>
</evidence>
<dbReference type="RefSeq" id="WP_161127560.1">
    <property type="nucleotide sequence ID" value="NZ_AP022829.1"/>
</dbReference>
<protein>
    <recommendedName>
        <fullName evidence="4">ABC-2 transporter permease</fullName>
    </recommendedName>
</protein>
<keyword evidence="3" id="KW-1185">Reference proteome</keyword>
<dbReference type="EMBL" id="AP022829">
    <property type="protein sequence ID" value="BCA89498.1"/>
    <property type="molecule type" value="Genomic_DNA"/>
</dbReference>
<feature type="transmembrane region" description="Helical" evidence="1">
    <location>
        <begin position="80"/>
        <end position="109"/>
    </location>
</feature>
<dbReference type="InterPro" id="IPR025699">
    <property type="entry name" value="ABC2_memb-like"/>
</dbReference>
<accession>A0A6F8SMI8</accession>
<dbReference type="AlphaFoldDB" id="A0A6F8SMI8"/>
<evidence type="ECO:0000313" key="2">
    <source>
        <dbReference type="EMBL" id="BCA89498.1"/>
    </source>
</evidence>
<evidence type="ECO:0000256" key="1">
    <source>
        <dbReference type="SAM" id="Phobius"/>
    </source>
</evidence>
<reference evidence="3" key="1">
    <citation type="journal article" date="2020" name="Microbiol. Resour. Announc.">
        <title>Complete Genome Sequence of Adlercreutzia sp. Strain 8CFCBH1, a Potent Producer of Equol, Isolated from Healthy Japanese Feces.</title>
        <authorList>
            <person name="Ogata Y."/>
            <person name="Sakamoto M."/>
            <person name="Ohkuma M."/>
            <person name="Hattori M."/>
            <person name="Suda W."/>
        </authorList>
    </citation>
    <scope>NUCLEOTIDE SEQUENCE [LARGE SCALE GENOMIC DNA]</scope>
    <source>
        <strain evidence="3">8CFCBH1</strain>
    </source>
</reference>
<gene>
    <name evidence="2" type="ORF">ADCFC_19950</name>
</gene>
<dbReference type="Proteomes" id="UP000501727">
    <property type="component" value="Chromosome"/>
</dbReference>
<dbReference type="Pfam" id="PF13346">
    <property type="entry name" value="ABC2_membrane_5"/>
    <property type="match status" value="1"/>
</dbReference>
<organism evidence="2 3">
    <name type="scientific">Adlercreutzia hattorii</name>
    <dbReference type="NCBI Taxonomy" id="2707299"/>
    <lineage>
        <taxon>Bacteria</taxon>
        <taxon>Bacillati</taxon>
        <taxon>Actinomycetota</taxon>
        <taxon>Coriobacteriia</taxon>
        <taxon>Eggerthellales</taxon>
        <taxon>Eggerthellaceae</taxon>
        <taxon>Adlercreutzia</taxon>
    </lineage>
</organism>
<keyword evidence="1" id="KW-1133">Transmembrane helix</keyword>
<feature type="transmembrane region" description="Helical" evidence="1">
    <location>
        <begin position="38"/>
        <end position="59"/>
    </location>
</feature>
<keyword evidence="1" id="KW-0472">Membrane</keyword>
<feature type="transmembrane region" description="Helical" evidence="1">
    <location>
        <begin position="204"/>
        <end position="226"/>
    </location>
</feature>
<feature type="transmembrane region" description="Helical" evidence="1">
    <location>
        <begin position="129"/>
        <end position="152"/>
    </location>
</feature>
<dbReference type="PANTHER" id="PTHR41309">
    <property type="entry name" value="MEMBRANE PROTEIN-RELATED"/>
    <property type="match status" value="1"/>
</dbReference>